<dbReference type="InterPro" id="IPR015890">
    <property type="entry name" value="Chorismate_C"/>
</dbReference>
<dbReference type="SUPFAM" id="SSF56322">
    <property type="entry name" value="ADC synthase"/>
    <property type="match status" value="1"/>
</dbReference>
<evidence type="ECO:0000256" key="4">
    <source>
        <dbReference type="ARBA" id="ARBA00023235"/>
    </source>
</evidence>
<proteinExistence type="inferred from homology"/>
<dbReference type="PANTHER" id="PTHR42839">
    <property type="entry name" value="ISOCHORISMATE SYNTHASE ENTC"/>
    <property type="match status" value="1"/>
</dbReference>
<dbReference type="EC" id="5.4.4.2" evidence="3"/>
<comment type="caution">
    <text evidence="7">The sequence shown here is derived from an EMBL/GenBank/DDBJ whole genome shotgun (WGS) entry which is preliminary data.</text>
</comment>
<dbReference type="RefSeq" id="WP_130458675.1">
    <property type="nucleotide sequence ID" value="NZ_SHKM01000001.1"/>
</dbReference>
<organism evidence="7 8">
    <name type="scientific">Azospira oryzae</name>
    <dbReference type="NCBI Taxonomy" id="146939"/>
    <lineage>
        <taxon>Bacteria</taxon>
        <taxon>Pseudomonadati</taxon>
        <taxon>Pseudomonadota</taxon>
        <taxon>Betaproteobacteria</taxon>
        <taxon>Rhodocyclales</taxon>
        <taxon>Rhodocyclaceae</taxon>
        <taxon>Azospira</taxon>
    </lineage>
</organism>
<keyword evidence="8" id="KW-1185">Reference proteome</keyword>
<accession>A0ABY0ISQ6</accession>
<evidence type="ECO:0000256" key="3">
    <source>
        <dbReference type="ARBA" id="ARBA00012824"/>
    </source>
</evidence>
<reference evidence="7 8" key="1">
    <citation type="submission" date="2019-02" db="EMBL/GenBank/DDBJ databases">
        <title>Genomic Encyclopedia of Type Strains, Phase IV (KMG-IV): sequencing the most valuable type-strain genomes for metagenomic binning, comparative biology and taxonomic classification.</title>
        <authorList>
            <person name="Goeker M."/>
        </authorList>
    </citation>
    <scope>NUCLEOTIDE SEQUENCE [LARGE SCALE GENOMIC DNA]</scope>
    <source>
        <strain evidence="7 8">DSM 21223</strain>
    </source>
</reference>
<comment type="catalytic activity">
    <reaction evidence="1">
        <text>chorismate = isochorismate</text>
        <dbReference type="Rhea" id="RHEA:18985"/>
        <dbReference type="ChEBI" id="CHEBI:29748"/>
        <dbReference type="ChEBI" id="CHEBI:29780"/>
        <dbReference type="EC" id="5.4.4.2"/>
    </reaction>
</comment>
<dbReference type="Gene3D" id="3.60.120.10">
    <property type="entry name" value="Anthranilate synthase"/>
    <property type="match status" value="1"/>
</dbReference>
<name>A0ABY0ISQ6_9RHOO</name>
<dbReference type="InterPro" id="IPR005801">
    <property type="entry name" value="ADC_synthase"/>
</dbReference>
<keyword evidence="4" id="KW-0413">Isomerase</keyword>
<comment type="similarity">
    <text evidence="2">Belongs to the isochorismate synthase family.</text>
</comment>
<feature type="domain" description="Chorismate-utilising enzyme C-terminal" evidence="6">
    <location>
        <begin position="208"/>
        <end position="456"/>
    </location>
</feature>
<evidence type="ECO:0000313" key="7">
    <source>
        <dbReference type="EMBL" id="RZT90127.1"/>
    </source>
</evidence>
<dbReference type="Proteomes" id="UP000292136">
    <property type="component" value="Unassembled WGS sequence"/>
</dbReference>
<dbReference type="EMBL" id="SHKM01000001">
    <property type="protein sequence ID" value="RZT90127.1"/>
    <property type="molecule type" value="Genomic_DNA"/>
</dbReference>
<evidence type="ECO:0000313" key="8">
    <source>
        <dbReference type="Proteomes" id="UP000292136"/>
    </source>
</evidence>
<protein>
    <recommendedName>
        <fullName evidence="3">isochorismate synthase</fullName>
        <ecNumber evidence="3">5.4.4.2</ecNumber>
    </recommendedName>
    <alternativeName>
        <fullName evidence="5">Isochorismate mutase</fullName>
    </alternativeName>
</protein>
<gene>
    <name evidence="7" type="ORF">EV678_0938</name>
</gene>
<evidence type="ECO:0000256" key="2">
    <source>
        <dbReference type="ARBA" id="ARBA00005297"/>
    </source>
</evidence>
<evidence type="ECO:0000256" key="5">
    <source>
        <dbReference type="ARBA" id="ARBA00041564"/>
    </source>
</evidence>
<evidence type="ECO:0000256" key="1">
    <source>
        <dbReference type="ARBA" id="ARBA00000799"/>
    </source>
</evidence>
<evidence type="ECO:0000259" key="6">
    <source>
        <dbReference type="Pfam" id="PF00425"/>
    </source>
</evidence>
<dbReference type="Pfam" id="PF00425">
    <property type="entry name" value="Chorismate_bind"/>
    <property type="match status" value="1"/>
</dbReference>
<dbReference type="InterPro" id="IPR004561">
    <property type="entry name" value="IsoChor_synthase"/>
</dbReference>
<dbReference type="PANTHER" id="PTHR42839:SF2">
    <property type="entry name" value="ISOCHORISMATE SYNTHASE ENTC"/>
    <property type="match status" value="1"/>
</dbReference>
<dbReference type="NCBIfam" id="TIGR00543">
    <property type="entry name" value="isochor_syn"/>
    <property type="match status" value="1"/>
</dbReference>
<sequence>MSRPQARPAAGTASLGQRYPGLAGELAALAARARPTDLLSLCLPAPPLPMAGPLPYIAAPDSLAWQRPDDAWLALGAACTVESAGPGRFTALNGAWQGLAARWQIAATSQDSGGSGDLQAPLAHLGFAFYDASGDSPLPNARLRVPALLLRRRAGRQTLVLTCPAHGAAQAMAGWEALWQTLERTLLSQPAPLAALHLQRPPAPLPEQAFVARTRAALAAIARGELDKVVLSRRVTFEADSALEAAAVFAALATQQADSSVFAVGHRAGTFLGATPERLLSLQDGQLHTEALAGTGWGRADAPLTSDKNQREHGWVAEAIRHTLAPLCAELQAAPAEVLQLPGGRRHAGLSHLRTPFHGRPAPGVGLFDLAARLHPTPAVGGWPAAPAREWLQAHGEERPLWYSGGLGWIDAAGNGTLAVPLRCADLRGNRAELQAGAGIVAGSAAEQELAETEAKLATMLEALAPSAPAPAAASRRGA</sequence>